<keyword evidence="1" id="KW-0472">Membrane</keyword>
<keyword evidence="3" id="KW-1185">Reference proteome</keyword>
<dbReference type="EMBL" id="JACSQZ010000016">
    <property type="protein sequence ID" value="MBD7914767.1"/>
    <property type="molecule type" value="Genomic_DNA"/>
</dbReference>
<accession>A0ABR8Q2Y3</accession>
<sequence>MVNNYNEAYRDYYERMRKRTSGSTREVDKIVSSREDIYPSMTNVRNNYNYNRGTYGIVKEKKKFKYIDRFILRLIITFTLFLGVFTLKIMPNQKAKEIYETCKTAINSNIDYNEVFSKIGKSGTSYNDILKNIEEKYSEIIEDIKLEDLNKAFNL</sequence>
<comment type="caution">
    <text evidence="2">The sequence shown here is derived from an EMBL/GenBank/DDBJ whole genome shotgun (WGS) entry which is preliminary data.</text>
</comment>
<feature type="transmembrane region" description="Helical" evidence="1">
    <location>
        <begin position="70"/>
        <end position="90"/>
    </location>
</feature>
<evidence type="ECO:0000313" key="3">
    <source>
        <dbReference type="Proteomes" id="UP000640335"/>
    </source>
</evidence>
<organism evidence="2 3">
    <name type="scientific">Clostridium gallinarum</name>
    <dbReference type="NCBI Taxonomy" id="2762246"/>
    <lineage>
        <taxon>Bacteria</taxon>
        <taxon>Bacillati</taxon>
        <taxon>Bacillota</taxon>
        <taxon>Clostridia</taxon>
        <taxon>Eubacteriales</taxon>
        <taxon>Clostridiaceae</taxon>
        <taxon>Clostridium</taxon>
    </lineage>
</organism>
<gene>
    <name evidence="2" type="ORF">H9660_06375</name>
</gene>
<proteinExistence type="predicted"/>
<dbReference type="Proteomes" id="UP000640335">
    <property type="component" value="Unassembled WGS sequence"/>
</dbReference>
<protein>
    <submittedName>
        <fullName evidence="2">Peptidase M23</fullName>
    </submittedName>
</protein>
<keyword evidence="1" id="KW-0812">Transmembrane</keyword>
<dbReference type="RefSeq" id="WP_191749533.1">
    <property type="nucleotide sequence ID" value="NZ_JACSQZ010000016.1"/>
</dbReference>
<evidence type="ECO:0000313" key="2">
    <source>
        <dbReference type="EMBL" id="MBD7914767.1"/>
    </source>
</evidence>
<evidence type="ECO:0000256" key="1">
    <source>
        <dbReference type="SAM" id="Phobius"/>
    </source>
</evidence>
<reference evidence="2 3" key="1">
    <citation type="submission" date="2020-08" db="EMBL/GenBank/DDBJ databases">
        <title>A Genomic Blueprint of the Chicken Gut Microbiome.</title>
        <authorList>
            <person name="Gilroy R."/>
            <person name="Ravi A."/>
            <person name="Getino M."/>
            <person name="Pursley I."/>
            <person name="Horton D.L."/>
            <person name="Alikhan N.-F."/>
            <person name="Baker D."/>
            <person name="Gharbi K."/>
            <person name="Hall N."/>
            <person name="Watson M."/>
            <person name="Adriaenssens E.M."/>
            <person name="Foster-Nyarko E."/>
            <person name="Jarju S."/>
            <person name="Secka A."/>
            <person name="Antonio M."/>
            <person name="Oren A."/>
            <person name="Chaudhuri R."/>
            <person name="La Ragione R.M."/>
            <person name="Hildebrand F."/>
            <person name="Pallen M.J."/>
        </authorList>
    </citation>
    <scope>NUCLEOTIDE SEQUENCE [LARGE SCALE GENOMIC DNA]</scope>
    <source>
        <strain evidence="2 3">Sa3CUN1</strain>
    </source>
</reference>
<keyword evidence="1" id="KW-1133">Transmembrane helix</keyword>
<name>A0ABR8Q2Y3_9CLOT</name>